<feature type="compositionally biased region" description="Polar residues" evidence="1">
    <location>
        <begin position="15"/>
        <end position="29"/>
    </location>
</feature>
<dbReference type="RefSeq" id="WP_132406603.1">
    <property type="nucleotide sequence ID" value="NZ_SMKA01000049.1"/>
</dbReference>
<dbReference type="SUPFAM" id="SSF56235">
    <property type="entry name" value="N-terminal nucleophile aminohydrolases (Ntn hydrolases)"/>
    <property type="match status" value="1"/>
</dbReference>
<dbReference type="InterPro" id="IPR029055">
    <property type="entry name" value="Ntn_hydrolases_N"/>
</dbReference>
<dbReference type="OrthoDB" id="3466414at2"/>
<organism evidence="2 3">
    <name type="scientific">Kribbella albertanoniae</name>
    <dbReference type="NCBI Taxonomy" id="1266829"/>
    <lineage>
        <taxon>Bacteria</taxon>
        <taxon>Bacillati</taxon>
        <taxon>Actinomycetota</taxon>
        <taxon>Actinomycetes</taxon>
        <taxon>Propionibacteriales</taxon>
        <taxon>Kribbellaceae</taxon>
        <taxon>Kribbella</taxon>
    </lineage>
</organism>
<dbReference type="EMBL" id="SMKA01000049">
    <property type="protein sequence ID" value="TDC30191.1"/>
    <property type="molecule type" value="Genomic_DNA"/>
</dbReference>
<protein>
    <recommendedName>
        <fullName evidence="4">Asparagine synthase</fullName>
    </recommendedName>
</protein>
<evidence type="ECO:0000313" key="3">
    <source>
        <dbReference type="Proteomes" id="UP000295075"/>
    </source>
</evidence>
<name>A0A4R4Q4X1_9ACTN</name>
<feature type="region of interest" description="Disordered" evidence="1">
    <location>
        <begin position="1"/>
        <end position="40"/>
    </location>
</feature>
<proteinExistence type="predicted"/>
<reference evidence="2 3" key="1">
    <citation type="submission" date="2019-03" db="EMBL/GenBank/DDBJ databases">
        <title>Draft genome sequences of novel Actinobacteria.</title>
        <authorList>
            <person name="Sahin N."/>
            <person name="Ay H."/>
            <person name="Saygin H."/>
        </authorList>
    </citation>
    <scope>NUCLEOTIDE SEQUENCE [LARGE SCALE GENOMIC DNA]</scope>
    <source>
        <strain evidence="2 3">JCM 30547</strain>
    </source>
</reference>
<keyword evidence="3" id="KW-1185">Reference proteome</keyword>
<dbReference type="AlphaFoldDB" id="A0A4R4Q4X1"/>
<sequence>MVWSVDAGGAVTGPEQWQNPPGVRLSTSPDGIELSRHSPGPQPVYYRLGRGRLEWSTELAGLRRAGEASAVDYGALLALVHGLPEPPDFTGVPGVQRLTAGTAVRVDAAGVSVSSRPPVIPQSRQSLEAAVREVLNELPDGFTIAYSGGVASTFLAVCSAAQQAKLVHAVLDGLPGTQPVPPNIPGRHTERVTIDLVTALAPHQVTGEEITPPLPEAALRRHVAAAIAAVSDGPVVSGSVLESLLTANLPDLPLGLAGRRLLTCEPFHLSGQLPRLRDARDFLVALGEGVERRQVAAVPDGGEAESQPVGIAPVRSGTDLYGDGLPGLTEDGREALRSARLGASAVWRKHLEGLPAALGRADAEFASHDGEGSLQFLPALDDRVLGAIAAIPPRRLAGIKHGLVRNQLPLQKAIERHGVRGVHGQSAGFRARLAAAGYLHQVREKVAIDLARECPLADLGLLDPEPVIRLLDDGQLTADRALTILRLVWINQWLLTR</sequence>
<evidence type="ECO:0000313" key="2">
    <source>
        <dbReference type="EMBL" id="TDC30191.1"/>
    </source>
</evidence>
<dbReference type="Proteomes" id="UP000295075">
    <property type="component" value="Unassembled WGS sequence"/>
</dbReference>
<evidence type="ECO:0000256" key="1">
    <source>
        <dbReference type="SAM" id="MobiDB-lite"/>
    </source>
</evidence>
<comment type="caution">
    <text evidence="2">The sequence shown here is derived from an EMBL/GenBank/DDBJ whole genome shotgun (WGS) entry which is preliminary data.</text>
</comment>
<gene>
    <name evidence="2" type="ORF">E1261_13955</name>
</gene>
<accession>A0A4R4Q4X1</accession>
<evidence type="ECO:0008006" key="4">
    <source>
        <dbReference type="Google" id="ProtNLM"/>
    </source>
</evidence>